<dbReference type="PANTHER" id="PTHR11142">
    <property type="entry name" value="PSEUDOURIDYLATE SYNTHASE"/>
    <property type="match status" value="1"/>
</dbReference>
<sequence length="247" mass="28654">MRYFIELAYFGKAFHGWQIQPNAPSVQEAVEKALSTVLQKEIEIVGAGRTDAGVHAKQLYAHFDLEQEFDEEHLVFRCNSLLSRDIALKRIFKVKPDAHARFDATSRSYEYHIHHLKDPFQYEYSYYLKREPDLKKMNKAAGFLKNYTNFKCFSKSKTDVMTYNCKIEEAVWKKENGKLVFYITADRFLRNMVRAIVGTLLEIGLGKIEVEEMHEVIKSQDRGKAGTSVPAHGLYLTKIEYPNIEVN</sequence>
<evidence type="ECO:0000256" key="4">
    <source>
        <dbReference type="HAMAP-Rule" id="MF_00171"/>
    </source>
</evidence>
<dbReference type="Gene3D" id="3.30.70.660">
    <property type="entry name" value="Pseudouridine synthase I, catalytic domain, C-terminal subdomain"/>
    <property type="match status" value="1"/>
</dbReference>
<reference evidence="8" key="1">
    <citation type="journal article" date="2019" name="Int. J. Syst. Evol. Microbiol.">
        <title>The Global Catalogue of Microorganisms (GCM) 10K type strain sequencing project: providing services to taxonomists for standard genome sequencing and annotation.</title>
        <authorList>
            <consortium name="The Broad Institute Genomics Platform"/>
            <consortium name="The Broad Institute Genome Sequencing Center for Infectious Disease"/>
            <person name="Wu L."/>
            <person name="Ma J."/>
        </authorList>
    </citation>
    <scope>NUCLEOTIDE SEQUENCE [LARGE SCALE GENOMIC DNA]</scope>
    <source>
        <strain evidence="8">CCUG 64793</strain>
    </source>
</reference>
<comment type="similarity">
    <text evidence="1 4 5">Belongs to the tRNA pseudouridine synthase TruA family.</text>
</comment>
<dbReference type="InterPro" id="IPR020103">
    <property type="entry name" value="PsdUridine_synth_cat_dom_sf"/>
</dbReference>
<evidence type="ECO:0000313" key="8">
    <source>
        <dbReference type="Proteomes" id="UP001597131"/>
    </source>
</evidence>
<dbReference type="SUPFAM" id="SSF55120">
    <property type="entry name" value="Pseudouridine synthase"/>
    <property type="match status" value="1"/>
</dbReference>
<keyword evidence="8" id="KW-1185">Reference proteome</keyword>
<comment type="function">
    <text evidence="4">Formation of pseudouridine at positions 38, 39 and 40 in the anticodon stem and loop of transfer RNAs.</text>
</comment>
<feature type="active site" description="Nucleophile" evidence="4">
    <location>
        <position position="51"/>
    </location>
</feature>
<keyword evidence="2 4" id="KW-0819">tRNA processing</keyword>
<dbReference type="Gene3D" id="3.30.70.580">
    <property type="entry name" value="Pseudouridine synthase I, catalytic domain, N-terminal subdomain"/>
    <property type="match status" value="1"/>
</dbReference>
<comment type="catalytic activity">
    <reaction evidence="4 5">
        <text>uridine(38/39/40) in tRNA = pseudouridine(38/39/40) in tRNA</text>
        <dbReference type="Rhea" id="RHEA:22376"/>
        <dbReference type="Rhea" id="RHEA-COMP:10085"/>
        <dbReference type="Rhea" id="RHEA-COMP:10087"/>
        <dbReference type="ChEBI" id="CHEBI:65314"/>
        <dbReference type="ChEBI" id="CHEBI:65315"/>
        <dbReference type="EC" id="5.4.99.12"/>
    </reaction>
</comment>
<dbReference type="InterPro" id="IPR020097">
    <property type="entry name" value="PsdUridine_synth_TruA_a/b_dom"/>
</dbReference>
<dbReference type="EMBL" id="JBHTLI010000001">
    <property type="protein sequence ID" value="MFD1095146.1"/>
    <property type="molecule type" value="Genomic_DNA"/>
</dbReference>
<accession>A0ABW3NQS8</accession>
<dbReference type="RefSeq" id="WP_380743634.1">
    <property type="nucleotide sequence ID" value="NZ_JBHTLI010000001.1"/>
</dbReference>
<organism evidence="7 8">
    <name type="scientific">Salegentibacter chungangensis</name>
    <dbReference type="NCBI Taxonomy" id="1335724"/>
    <lineage>
        <taxon>Bacteria</taxon>
        <taxon>Pseudomonadati</taxon>
        <taxon>Bacteroidota</taxon>
        <taxon>Flavobacteriia</taxon>
        <taxon>Flavobacteriales</taxon>
        <taxon>Flavobacteriaceae</taxon>
        <taxon>Salegentibacter</taxon>
    </lineage>
</organism>
<dbReference type="CDD" id="cd02570">
    <property type="entry name" value="PseudoU_synth_EcTruA"/>
    <property type="match status" value="1"/>
</dbReference>
<protein>
    <recommendedName>
        <fullName evidence="4">tRNA pseudouridine synthase A</fullName>
        <ecNumber evidence="4">5.4.99.12</ecNumber>
    </recommendedName>
    <alternativeName>
        <fullName evidence="4">tRNA pseudouridine(38-40) synthase</fullName>
    </alternativeName>
    <alternativeName>
        <fullName evidence="4">tRNA pseudouridylate synthase I</fullName>
    </alternativeName>
    <alternativeName>
        <fullName evidence="4">tRNA-uridine isomerase I</fullName>
    </alternativeName>
</protein>
<feature type="binding site" evidence="4">
    <location>
        <position position="109"/>
    </location>
    <ligand>
        <name>substrate</name>
    </ligand>
</feature>
<comment type="caution">
    <text evidence="4">Lacks conserved residue(s) required for the propagation of feature annotation.</text>
</comment>
<name>A0ABW3NQS8_9FLAO</name>
<comment type="subunit">
    <text evidence="4">Homodimer.</text>
</comment>
<dbReference type="EC" id="5.4.99.12" evidence="4"/>
<comment type="caution">
    <text evidence="7">The sequence shown here is derived from an EMBL/GenBank/DDBJ whole genome shotgun (WGS) entry which is preliminary data.</text>
</comment>
<dbReference type="GO" id="GO:0160147">
    <property type="term" value="F:tRNA pseudouridine(38-40) synthase activity"/>
    <property type="evidence" value="ECO:0007669"/>
    <property type="project" value="UniProtKB-EC"/>
</dbReference>
<dbReference type="PANTHER" id="PTHR11142:SF0">
    <property type="entry name" value="TRNA PSEUDOURIDINE SYNTHASE-LIKE 1"/>
    <property type="match status" value="1"/>
</dbReference>
<dbReference type="InterPro" id="IPR001406">
    <property type="entry name" value="PsdUridine_synth_TruA"/>
</dbReference>
<dbReference type="InterPro" id="IPR020095">
    <property type="entry name" value="PsdUridine_synth_TruA_C"/>
</dbReference>
<dbReference type="PIRSF" id="PIRSF001430">
    <property type="entry name" value="tRNA_psdUrid_synth"/>
    <property type="match status" value="1"/>
</dbReference>
<evidence type="ECO:0000256" key="3">
    <source>
        <dbReference type="ARBA" id="ARBA00023235"/>
    </source>
</evidence>
<dbReference type="Proteomes" id="UP001597131">
    <property type="component" value="Unassembled WGS sequence"/>
</dbReference>
<evidence type="ECO:0000256" key="1">
    <source>
        <dbReference type="ARBA" id="ARBA00009375"/>
    </source>
</evidence>
<feature type="domain" description="Pseudouridine synthase I TruA alpha/beta" evidence="6">
    <location>
        <begin position="8"/>
        <end position="103"/>
    </location>
</feature>
<evidence type="ECO:0000256" key="2">
    <source>
        <dbReference type="ARBA" id="ARBA00022694"/>
    </source>
</evidence>
<dbReference type="InterPro" id="IPR020094">
    <property type="entry name" value="TruA/RsuA/RluB/E/F_N"/>
</dbReference>
<dbReference type="NCBIfam" id="TIGR00071">
    <property type="entry name" value="hisT_truA"/>
    <property type="match status" value="1"/>
</dbReference>
<dbReference type="HAMAP" id="MF_00171">
    <property type="entry name" value="TruA"/>
    <property type="match status" value="1"/>
</dbReference>
<dbReference type="Pfam" id="PF01416">
    <property type="entry name" value="PseudoU_synth_1"/>
    <property type="match status" value="2"/>
</dbReference>
<evidence type="ECO:0000313" key="7">
    <source>
        <dbReference type="EMBL" id="MFD1095146.1"/>
    </source>
</evidence>
<evidence type="ECO:0000259" key="6">
    <source>
        <dbReference type="Pfam" id="PF01416"/>
    </source>
</evidence>
<keyword evidence="3 4" id="KW-0413">Isomerase</keyword>
<gene>
    <name evidence="4 7" type="primary">truA</name>
    <name evidence="7" type="ORF">ACFQ3Q_05245</name>
</gene>
<evidence type="ECO:0000256" key="5">
    <source>
        <dbReference type="RuleBase" id="RU003792"/>
    </source>
</evidence>
<proteinExistence type="inferred from homology"/>
<feature type="domain" description="Pseudouridine synthase I TruA alpha/beta" evidence="6">
    <location>
        <begin position="149"/>
        <end position="242"/>
    </location>
</feature>